<accession>A0A4R5DR30</accession>
<dbReference type="RefSeq" id="WP_131957671.1">
    <property type="nucleotide sequence ID" value="NZ_SMFL01000003.1"/>
</dbReference>
<dbReference type="EMBL" id="SMFL01000003">
    <property type="protein sequence ID" value="TDE16137.1"/>
    <property type="molecule type" value="Genomic_DNA"/>
</dbReference>
<dbReference type="Proteomes" id="UP000294850">
    <property type="component" value="Unassembled WGS sequence"/>
</dbReference>
<sequence>MRNIKILILLLVVSGYVQAQSQMDPVRQKMMAEMKRKMIDSIRSARIDEAALIYPRIRQLTITHQSSAEGNIRSKLYGSEFFSGRMRMSRTTVNMNIPILTQNKNTLVASVGFVHQFFDLNQITTQNPEYSVTEETRYVPMINLAASFNRRDTLFNIPVSLTASVGGIFNPDFASKQLRFLGVLTIPVIRKENTNMTVGVVLNIDPSSLTPFIPLISYSHKFKELDVYLLADLPYRAALRKTIGKRNSISIFSEMAGNNSFFGFDGPNLTLPHRMTFATTELKSGLMFEHRLTKKAVISFSGGLNSTLQSRIFKVGAKQNDYLIRNKTGATPFVQVGFSLLPFWDPFRR</sequence>
<organism evidence="2 3">
    <name type="scientific">Dyadobacter psychrotolerans</name>
    <dbReference type="NCBI Taxonomy" id="2541721"/>
    <lineage>
        <taxon>Bacteria</taxon>
        <taxon>Pseudomonadati</taxon>
        <taxon>Bacteroidota</taxon>
        <taxon>Cytophagia</taxon>
        <taxon>Cytophagales</taxon>
        <taxon>Spirosomataceae</taxon>
        <taxon>Dyadobacter</taxon>
    </lineage>
</organism>
<evidence type="ECO:0000313" key="3">
    <source>
        <dbReference type="Proteomes" id="UP000294850"/>
    </source>
</evidence>
<comment type="caution">
    <text evidence="2">The sequence shown here is derived from an EMBL/GenBank/DDBJ whole genome shotgun (WGS) entry which is preliminary data.</text>
</comment>
<gene>
    <name evidence="2" type="ORF">E0F88_07735</name>
</gene>
<keyword evidence="3" id="KW-1185">Reference proteome</keyword>
<feature type="chain" id="PRO_5020234305" description="Outer membrane protein beta-barrel domain-containing protein" evidence="1">
    <location>
        <begin position="20"/>
        <end position="349"/>
    </location>
</feature>
<evidence type="ECO:0000313" key="2">
    <source>
        <dbReference type="EMBL" id="TDE16137.1"/>
    </source>
</evidence>
<proteinExistence type="predicted"/>
<keyword evidence="1" id="KW-0732">Signal</keyword>
<name>A0A4R5DR30_9BACT</name>
<protein>
    <recommendedName>
        <fullName evidence="4">Outer membrane protein beta-barrel domain-containing protein</fullName>
    </recommendedName>
</protein>
<dbReference type="AlphaFoldDB" id="A0A4R5DR30"/>
<dbReference type="OrthoDB" id="924828at2"/>
<reference evidence="2 3" key="1">
    <citation type="submission" date="2019-03" db="EMBL/GenBank/DDBJ databases">
        <title>Dyadobacter AR-3-6 sp. nov., isolated from arctic soil.</title>
        <authorList>
            <person name="Chaudhary D.K."/>
        </authorList>
    </citation>
    <scope>NUCLEOTIDE SEQUENCE [LARGE SCALE GENOMIC DNA]</scope>
    <source>
        <strain evidence="2 3">AR-3-6</strain>
    </source>
</reference>
<evidence type="ECO:0000256" key="1">
    <source>
        <dbReference type="SAM" id="SignalP"/>
    </source>
</evidence>
<evidence type="ECO:0008006" key="4">
    <source>
        <dbReference type="Google" id="ProtNLM"/>
    </source>
</evidence>
<feature type="signal peptide" evidence="1">
    <location>
        <begin position="1"/>
        <end position="19"/>
    </location>
</feature>